<evidence type="ECO:0000256" key="4">
    <source>
        <dbReference type="ARBA" id="ARBA00022679"/>
    </source>
</evidence>
<dbReference type="PANTHER" id="PTHR43304">
    <property type="entry name" value="PHYTOCHROME-LIKE PROTEIN CPH1"/>
    <property type="match status" value="1"/>
</dbReference>
<feature type="domain" description="PAS" evidence="6">
    <location>
        <begin position="10"/>
        <end position="64"/>
    </location>
</feature>
<evidence type="ECO:0000256" key="2">
    <source>
        <dbReference type="ARBA" id="ARBA00012438"/>
    </source>
</evidence>
<dbReference type="KEGG" id="fla:SY85_14060"/>
<accession>A0A172TWV3</accession>
<keyword evidence="4" id="KW-0808">Transferase</keyword>
<organism evidence="8 9">
    <name type="scientific">Flavisolibacter tropicus</name>
    <dbReference type="NCBI Taxonomy" id="1492898"/>
    <lineage>
        <taxon>Bacteria</taxon>
        <taxon>Pseudomonadati</taxon>
        <taxon>Bacteroidota</taxon>
        <taxon>Chitinophagia</taxon>
        <taxon>Chitinophagales</taxon>
        <taxon>Chitinophagaceae</taxon>
        <taxon>Flavisolibacter</taxon>
    </lineage>
</organism>
<dbReference type="EC" id="2.7.13.3" evidence="2"/>
<dbReference type="InterPro" id="IPR000014">
    <property type="entry name" value="PAS"/>
</dbReference>
<dbReference type="InterPro" id="IPR001610">
    <property type="entry name" value="PAC"/>
</dbReference>
<evidence type="ECO:0000256" key="5">
    <source>
        <dbReference type="ARBA" id="ARBA00022777"/>
    </source>
</evidence>
<dbReference type="InterPro" id="IPR013655">
    <property type="entry name" value="PAS_fold_3"/>
</dbReference>
<dbReference type="SUPFAM" id="SSF55785">
    <property type="entry name" value="PYP-like sensor domain (PAS domain)"/>
    <property type="match status" value="3"/>
</dbReference>
<dbReference type="EMBL" id="CP011390">
    <property type="protein sequence ID" value="ANE51462.1"/>
    <property type="molecule type" value="Genomic_DNA"/>
</dbReference>
<dbReference type="SMART" id="SM00086">
    <property type="entry name" value="PAC"/>
    <property type="match status" value="2"/>
</dbReference>
<evidence type="ECO:0000313" key="9">
    <source>
        <dbReference type="Proteomes" id="UP000077177"/>
    </source>
</evidence>
<dbReference type="SMART" id="SM00091">
    <property type="entry name" value="PAS"/>
    <property type="match status" value="2"/>
</dbReference>
<dbReference type="OrthoDB" id="9124519at2"/>
<dbReference type="InterPro" id="IPR035965">
    <property type="entry name" value="PAS-like_dom_sf"/>
</dbReference>
<dbReference type="GO" id="GO:0004673">
    <property type="term" value="F:protein histidine kinase activity"/>
    <property type="evidence" value="ECO:0007669"/>
    <property type="project" value="UniProtKB-EC"/>
</dbReference>
<dbReference type="Pfam" id="PF08448">
    <property type="entry name" value="PAS_4"/>
    <property type="match status" value="1"/>
</dbReference>
<dbReference type="Proteomes" id="UP000077177">
    <property type="component" value="Chromosome"/>
</dbReference>
<evidence type="ECO:0000256" key="1">
    <source>
        <dbReference type="ARBA" id="ARBA00000085"/>
    </source>
</evidence>
<evidence type="ECO:0000259" key="7">
    <source>
        <dbReference type="PROSITE" id="PS50113"/>
    </source>
</evidence>
<dbReference type="PROSITE" id="PS50113">
    <property type="entry name" value="PAC"/>
    <property type="match status" value="1"/>
</dbReference>
<proteinExistence type="predicted"/>
<reference evidence="9" key="1">
    <citation type="submission" date="2015-01" db="EMBL/GenBank/DDBJ databases">
        <title>Flavisolibacter sp./LCS9/ whole genome sequencing.</title>
        <authorList>
            <person name="Kim M.K."/>
            <person name="Srinivasan S."/>
            <person name="Lee J.-J."/>
        </authorList>
    </citation>
    <scope>NUCLEOTIDE SEQUENCE [LARGE SCALE GENOMIC DNA]</scope>
    <source>
        <strain evidence="9">LCS9</strain>
    </source>
</reference>
<dbReference type="Pfam" id="PF08447">
    <property type="entry name" value="PAS_3"/>
    <property type="match status" value="1"/>
</dbReference>
<evidence type="ECO:0000259" key="6">
    <source>
        <dbReference type="PROSITE" id="PS50112"/>
    </source>
</evidence>
<sequence>MPANVKYGKSLISFRALLDAISESAVCTDTSFIIQSWNNAAEKIFGFTEDQVLGQSLFALAEYFVVGGTVDKAFEYTRVTGHWTGEVLVVYPNKKEISVHVTLNRINNKAGQLIGYVLISRDITDAVVVRGSLSAMQKLFTAFMDHSPALTWIVDDEGYCSFFNELYLQTFHLDHDAIGKHASQLFPKEIVDPFLENNAIVFKTDRPMEFIETAVGPNGKKVMLKVLKFPLDLPGSKKYLGGVAVDITKEIEKQEQLSLRNERFRLVNKATSDHIWDWDIAANRIITDGFEEVENEYKIWHTLEDSLSEVNASDRERIKESLHEAIADTGRQYWEEEYRALNGNGSYKTVIDKGYIIRNASGKAIRMIGAQHDITELKTLQHQLVEQEKSRQREIVKAVIDAQEKGVKQKGQKGNIYDLSPGFESQRDSNLNPFDLSSPVLPSYQRTWLSSHPAINVPSFLRTCILSYDQTFSFY</sequence>
<keyword evidence="5" id="KW-0418">Kinase</keyword>
<dbReference type="CDD" id="cd00130">
    <property type="entry name" value="PAS"/>
    <property type="match status" value="2"/>
</dbReference>
<evidence type="ECO:0000313" key="8">
    <source>
        <dbReference type="EMBL" id="ANE51462.1"/>
    </source>
</evidence>
<dbReference type="PANTHER" id="PTHR43304:SF1">
    <property type="entry name" value="PAC DOMAIN-CONTAINING PROTEIN"/>
    <property type="match status" value="1"/>
</dbReference>
<reference evidence="8 9" key="2">
    <citation type="journal article" date="2016" name="Int. J. Syst. Evol. Microbiol.">
        <title>Flavisolibacter tropicus sp. nov., isolated from tropical soil.</title>
        <authorList>
            <person name="Lee J.J."/>
            <person name="Kang M.S."/>
            <person name="Kim G.S."/>
            <person name="Lee C.S."/>
            <person name="Lim S."/>
            <person name="Lee J."/>
            <person name="Roh S.H."/>
            <person name="Kang H."/>
            <person name="Ha J.M."/>
            <person name="Bae S."/>
            <person name="Jung H.Y."/>
            <person name="Kim M.K."/>
        </authorList>
    </citation>
    <scope>NUCLEOTIDE SEQUENCE [LARGE SCALE GENOMIC DNA]</scope>
    <source>
        <strain evidence="8 9">LCS9</strain>
    </source>
</reference>
<name>A0A172TWV3_9BACT</name>
<keyword evidence="3" id="KW-0597">Phosphoprotein</keyword>
<feature type="domain" description="PAC" evidence="7">
    <location>
        <begin position="334"/>
        <end position="386"/>
    </location>
</feature>
<dbReference type="STRING" id="1492898.SY85_14060"/>
<dbReference type="PROSITE" id="PS50112">
    <property type="entry name" value="PAS"/>
    <property type="match status" value="1"/>
</dbReference>
<comment type="catalytic activity">
    <reaction evidence="1">
        <text>ATP + protein L-histidine = ADP + protein N-phospho-L-histidine.</text>
        <dbReference type="EC" id="2.7.13.3"/>
    </reaction>
</comment>
<dbReference type="InterPro" id="IPR000700">
    <property type="entry name" value="PAS-assoc_C"/>
</dbReference>
<dbReference type="InterPro" id="IPR013656">
    <property type="entry name" value="PAS_4"/>
</dbReference>
<dbReference type="RefSeq" id="WP_066405519.1">
    <property type="nucleotide sequence ID" value="NZ_CP011390.1"/>
</dbReference>
<dbReference type="Pfam" id="PF13426">
    <property type="entry name" value="PAS_9"/>
    <property type="match status" value="1"/>
</dbReference>
<dbReference type="AlphaFoldDB" id="A0A172TWV3"/>
<evidence type="ECO:0000256" key="3">
    <source>
        <dbReference type="ARBA" id="ARBA00022553"/>
    </source>
</evidence>
<gene>
    <name evidence="8" type="ORF">SY85_14060</name>
</gene>
<dbReference type="Gene3D" id="3.30.450.20">
    <property type="entry name" value="PAS domain"/>
    <property type="match status" value="3"/>
</dbReference>
<dbReference type="NCBIfam" id="TIGR00229">
    <property type="entry name" value="sensory_box"/>
    <property type="match status" value="2"/>
</dbReference>
<dbReference type="InterPro" id="IPR052162">
    <property type="entry name" value="Sensor_kinase/Photoreceptor"/>
</dbReference>
<protein>
    <recommendedName>
        <fullName evidence="2">histidine kinase</fullName>
        <ecNumber evidence="2">2.7.13.3</ecNumber>
    </recommendedName>
</protein>
<keyword evidence="9" id="KW-1185">Reference proteome</keyword>